<evidence type="ECO:0000313" key="1">
    <source>
        <dbReference type="EMBL" id="KAF1959544.1"/>
    </source>
</evidence>
<dbReference type="OrthoDB" id="3945102at2759"/>
<proteinExistence type="predicted"/>
<evidence type="ECO:0000313" key="2">
    <source>
        <dbReference type="Proteomes" id="UP000800035"/>
    </source>
</evidence>
<sequence length="233" mass="26293">MDDLNFLTHAATEDSTASLIVLLPDNAVSHIHNVAPFAILEKCPLLYHTFEFGANAARQANIEASSLSAVSALLRYLYTGDYLPQDERGSLINHAEVFKIAVDFDLPPLQVQAYVNFSAGTEYACCFVTPPPELCQTIRFVYEHLASSQSRQEQSLLDTLLHYCISMLSYQGLYKHAEFRQVILDLPAFHKDLCRQSMQRNFEDDGKCRLPPIRYGFERLLLRTVSTTQAPVT</sequence>
<name>A0A6A5U4F1_9PLEO</name>
<evidence type="ECO:0008006" key="3">
    <source>
        <dbReference type="Google" id="ProtNLM"/>
    </source>
</evidence>
<dbReference type="Proteomes" id="UP000800035">
    <property type="component" value="Unassembled WGS sequence"/>
</dbReference>
<reference evidence="1" key="1">
    <citation type="journal article" date="2020" name="Stud. Mycol.">
        <title>101 Dothideomycetes genomes: a test case for predicting lifestyles and emergence of pathogens.</title>
        <authorList>
            <person name="Haridas S."/>
            <person name="Albert R."/>
            <person name="Binder M."/>
            <person name="Bloem J."/>
            <person name="Labutti K."/>
            <person name="Salamov A."/>
            <person name="Andreopoulos B."/>
            <person name="Baker S."/>
            <person name="Barry K."/>
            <person name="Bills G."/>
            <person name="Bluhm B."/>
            <person name="Cannon C."/>
            <person name="Castanera R."/>
            <person name="Culley D."/>
            <person name="Daum C."/>
            <person name="Ezra D."/>
            <person name="Gonzalez J."/>
            <person name="Henrissat B."/>
            <person name="Kuo A."/>
            <person name="Liang C."/>
            <person name="Lipzen A."/>
            <person name="Lutzoni F."/>
            <person name="Magnuson J."/>
            <person name="Mondo S."/>
            <person name="Nolan M."/>
            <person name="Ohm R."/>
            <person name="Pangilinan J."/>
            <person name="Park H.-J."/>
            <person name="Ramirez L."/>
            <person name="Alfaro M."/>
            <person name="Sun H."/>
            <person name="Tritt A."/>
            <person name="Yoshinaga Y."/>
            <person name="Zwiers L.-H."/>
            <person name="Turgeon B."/>
            <person name="Goodwin S."/>
            <person name="Spatafora J."/>
            <person name="Crous P."/>
            <person name="Grigoriev I."/>
        </authorList>
    </citation>
    <scope>NUCLEOTIDE SEQUENCE</scope>
    <source>
        <strain evidence="1">CBS 675.92</strain>
    </source>
</reference>
<keyword evidence="2" id="KW-1185">Reference proteome</keyword>
<dbReference type="EMBL" id="ML976984">
    <property type="protein sequence ID" value="KAF1959544.1"/>
    <property type="molecule type" value="Genomic_DNA"/>
</dbReference>
<dbReference type="AlphaFoldDB" id="A0A6A5U4F1"/>
<organism evidence="1 2">
    <name type="scientific">Byssothecium circinans</name>
    <dbReference type="NCBI Taxonomy" id="147558"/>
    <lineage>
        <taxon>Eukaryota</taxon>
        <taxon>Fungi</taxon>
        <taxon>Dikarya</taxon>
        <taxon>Ascomycota</taxon>
        <taxon>Pezizomycotina</taxon>
        <taxon>Dothideomycetes</taxon>
        <taxon>Pleosporomycetidae</taxon>
        <taxon>Pleosporales</taxon>
        <taxon>Massarineae</taxon>
        <taxon>Massarinaceae</taxon>
        <taxon>Byssothecium</taxon>
    </lineage>
</organism>
<gene>
    <name evidence="1" type="ORF">CC80DRAFT_406159</name>
</gene>
<protein>
    <recommendedName>
        <fullName evidence="3">BTB domain-containing protein</fullName>
    </recommendedName>
</protein>
<accession>A0A6A5U4F1</accession>